<organism evidence="2">
    <name type="scientific">viral metagenome</name>
    <dbReference type="NCBI Taxonomy" id="1070528"/>
    <lineage>
        <taxon>unclassified sequences</taxon>
        <taxon>metagenomes</taxon>
        <taxon>organismal metagenomes</taxon>
    </lineage>
</organism>
<keyword evidence="1" id="KW-0812">Transmembrane</keyword>
<feature type="transmembrane region" description="Helical" evidence="1">
    <location>
        <begin position="6"/>
        <end position="28"/>
    </location>
</feature>
<dbReference type="EMBL" id="MN740003">
    <property type="protein sequence ID" value="QHT82723.1"/>
    <property type="molecule type" value="Genomic_DNA"/>
</dbReference>
<accession>A0A6C0HS26</accession>
<evidence type="ECO:0000313" key="2">
    <source>
        <dbReference type="EMBL" id="QHT82723.1"/>
    </source>
</evidence>
<reference evidence="2" key="1">
    <citation type="journal article" date="2020" name="Nature">
        <title>Giant virus diversity and host interactions through global metagenomics.</title>
        <authorList>
            <person name="Schulz F."/>
            <person name="Roux S."/>
            <person name="Paez-Espino D."/>
            <person name="Jungbluth S."/>
            <person name="Walsh D.A."/>
            <person name="Denef V.J."/>
            <person name="McMahon K.D."/>
            <person name="Konstantinidis K.T."/>
            <person name="Eloe-Fadrosh E.A."/>
            <person name="Kyrpides N.C."/>
            <person name="Woyke T."/>
        </authorList>
    </citation>
    <scope>NUCLEOTIDE SEQUENCE</scope>
    <source>
        <strain evidence="2">GVMAG-M-3300023184-165</strain>
    </source>
</reference>
<evidence type="ECO:0000256" key="1">
    <source>
        <dbReference type="SAM" id="Phobius"/>
    </source>
</evidence>
<protein>
    <submittedName>
        <fullName evidence="2">Uncharacterized protein</fullName>
    </submittedName>
</protein>
<keyword evidence="1" id="KW-0472">Membrane</keyword>
<dbReference type="AlphaFoldDB" id="A0A6C0HS26"/>
<keyword evidence="1" id="KW-1133">Transmembrane helix</keyword>
<sequence length="205" mass="23102">MDKKTIIFWSFVVLLLFIGILQWGGYLINNGYIVERFSNNLDIDTGSPSTNHTVNLPLTDKLSCQNMCGPNNRCSLTGEQCSADIDCFGCNPETKRFVHEERTLDELDIRGQNDAGKLTTGETPTYSVLTTDIGTKARFINKPQTDSPQYFQGVNTWKDTFDEQMELYDKRYTPTASYFTPNYPSRKTLSGEFTDNGPLAANAFL</sequence>
<proteinExistence type="predicted"/>
<name>A0A6C0HS26_9ZZZZ</name>